<organism evidence="1 2">
    <name type="scientific">Actinopolymorpha singaporensis</name>
    <dbReference type="NCBI Taxonomy" id="117157"/>
    <lineage>
        <taxon>Bacteria</taxon>
        <taxon>Bacillati</taxon>
        <taxon>Actinomycetota</taxon>
        <taxon>Actinomycetes</taxon>
        <taxon>Propionibacteriales</taxon>
        <taxon>Actinopolymorphaceae</taxon>
        <taxon>Actinopolymorpha</taxon>
    </lineage>
</organism>
<proteinExistence type="predicted"/>
<dbReference type="AlphaFoldDB" id="A0A1H1THS5"/>
<dbReference type="Pfam" id="PF05800">
    <property type="entry name" value="GvpO"/>
    <property type="match status" value="1"/>
</dbReference>
<dbReference type="Proteomes" id="UP000198983">
    <property type="component" value="Chromosome I"/>
</dbReference>
<reference evidence="1 2" key="1">
    <citation type="submission" date="2016-10" db="EMBL/GenBank/DDBJ databases">
        <authorList>
            <person name="de Groot N.N."/>
        </authorList>
    </citation>
    <scope>NUCLEOTIDE SEQUENCE [LARGE SCALE GENOMIC DNA]</scope>
    <source>
        <strain evidence="1 2">DSM 22024</strain>
    </source>
</reference>
<dbReference type="GO" id="GO:0031412">
    <property type="term" value="P:gas vesicle organization"/>
    <property type="evidence" value="ECO:0007669"/>
    <property type="project" value="InterPro"/>
</dbReference>
<accession>A0A1H1THS5</accession>
<dbReference type="STRING" id="117157.SAMN04489717_3197"/>
<dbReference type="InterPro" id="IPR008634">
    <property type="entry name" value="Gas-vesicle_GvpO"/>
</dbReference>
<evidence type="ECO:0000313" key="1">
    <source>
        <dbReference type="EMBL" id="SDS59631.1"/>
    </source>
</evidence>
<dbReference type="EMBL" id="LT629732">
    <property type="protein sequence ID" value="SDS59631.1"/>
    <property type="molecule type" value="Genomic_DNA"/>
</dbReference>
<sequence>MNPMQVSRTAMEQLSALTNCEAAGVSRLEADGDGWVFQVEIIEVPRVPDTTSILASYETHTDSAGNIMSYRRQRRYPRNQAGEM</sequence>
<evidence type="ECO:0000313" key="2">
    <source>
        <dbReference type="Proteomes" id="UP000198983"/>
    </source>
</evidence>
<protein>
    <submittedName>
        <fullName evidence="1">Gas vesicle synthesis protein GvpO</fullName>
    </submittedName>
</protein>
<gene>
    <name evidence="1" type="ORF">SAMN04489717_3197</name>
</gene>
<name>A0A1H1THS5_9ACTN</name>
<keyword evidence="2" id="KW-1185">Reference proteome</keyword>